<evidence type="ECO:0000313" key="4">
    <source>
        <dbReference type="Proteomes" id="UP000001542"/>
    </source>
</evidence>
<feature type="compositionally biased region" description="Basic residues" evidence="2">
    <location>
        <begin position="967"/>
        <end position="978"/>
    </location>
</feature>
<feature type="coiled-coil region" evidence="1">
    <location>
        <begin position="584"/>
        <end position="611"/>
    </location>
</feature>
<feature type="coiled-coil region" evidence="1">
    <location>
        <begin position="806"/>
        <end position="833"/>
    </location>
</feature>
<organism evidence="3 4">
    <name type="scientific">Trichomonas vaginalis (strain ATCC PRA-98 / G3)</name>
    <dbReference type="NCBI Taxonomy" id="412133"/>
    <lineage>
        <taxon>Eukaryota</taxon>
        <taxon>Metamonada</taxon>
        <taxon>Parabasalia</taxon>
        <taxon>Trichomonadida</taxon>
        <taxon>Trichomonadidae</taxon>
        <taxon>Trichomonas</taxon>
    </lineage>
</organism>
<feature type="coiled-coil region" evidence="1">
    <location>
        <begin position="274"/>
        <end position="364"/>
    </location>
</feature>
<evidence type="ECO:0000313" key="3">
    <source>
        <dbReference type="EMBL" id="EAX87013.1"/>
    </source>
</evidence>
<name>A2G757_TRIV3</name>
<dbReference type="KEGG" id="tva:4744659"/>
<reference evidence="3" key="2">
    <citation type="journal article" date="2007" name="Science">
        <title>Draft genome sequence of the sexually transmitted pathogen Trichomonas vaginalis.</title>
        <authorList>
            <person name="Carlton J.M."/>
            <person name="Hirt R.P."/>
            <person name="Silva J.C."/>
            <person name="Delcher A.L."/>
            <person name="Schatz M."/>
            <person name="Zhao Q."/>
            <person name="Wortman J.R."/>
            <person name="Bidwell S.L."/>
            <person name="Alsmark U.C.M."/>
            <person name="Besteiro S."/>
            <person name="Sicheritz-Ponten T."/>
            <person name="Noel C.J."/>
            <person name="Dacks J.B."/>
            <person name="Foster P.G."/>
            <person name="Simillion C."/>
            <person name="Van de Peer Y."/>
            <person name="Miranda-Saavedra D."/>
            <person name="Barton G.J."/>
            <person name="Westrop G.D."/>
            <person name="Mueller S."/>
            <person name="Dessi D."/>
            <person name="Fiori P.L."/>
            <person name="Ren Q."/>
            <person name="Paulsen I."/>
            <person name="Zhang H."/>
            <person name="Bastida-Corcuera F.D."/>
            <person name="Simoes-Barbosa A."/>
            <person name="Brown M.T."/>
            <person name="Hayes R.D."/>
            <person name="Mukherjee M."/>
            <person name="Okumura C.Y."/>
            <person name="Schneider R."/>
            <person name="Smith A.J."/>
            <person name="Vanacova S."/>
            <person name="Villalvazo M."/>
            <person name="Haas B.J."/>
            <person name="Pertea M."/>
            <person name="Feldblyum T.V."/>
            <person name="Utterback T.R."/>
            <person name="Shu C.L."/>
            <person name="Osoegawa K."/>
            <person name="de Jong P.J."/>
            <person name="Hrdy I."/>
            <person name="Horvathova L."/>
            <person name="Zubacova Z."/>
            <person name="Dolezal P."/>
            <person name="Malik S.B."/>
            <person name="Logsdon J.M. Jr."/>
            <person name="Henze K."/>
            <person name="Gupta A."/>
            <person name="Wang C.C."/>
            <person name="Dunne R.L."/>
            <person name="Upcroft J.A."/>
            <person name="Upcroft P."/>
            <person name="White O."/>
            <person name="Salzberg S.L."/>
            <person name="Tang P."/>
            <person name="Chiu C.-H."/>
            <person name="Lee Y.-S."/>
            <person name="Embley T.M."/>
            <person name="Coombs G.H."/>
            <person name="Mottram J.C."/>
            <person name="Tachezy J."/>
            <person name="Fraser-Liggett C.M."/>
            <person name="Johnson P.J."/>
        </authorList>
    </citation>
    <scope>NUCLEOTIDE SEQUENCE [LARGE SCALE GENOMIC DNA]</scope>
    <source>
        <strain evidence="3">G3</strain>
    </source>
</reference>
<evidence type="ECO:0000256" key="1">
    <source>
        <dbReference type="SAM" id="Coils"/>
    </source>
</evidence>
<keyword evidence="1" id="KW-0175">Coiled coil</keyword>
<dbReference type="OMA" id="ENINHRM"/>
<protein>
    <submittedName>
        <fullName evidence="3">Uncharacterized protein</fullName>
    </submittedName>
</protein>
<gene>
    <name evidence="3" type="ORF">TVAG_231800</name>
</gene>
<dbReference type="SMR" id="A2G757"/>
<dbReference type="VEuPathDB" id="TrichDB:TVAG_231800"/>
<proteinExistence type="predicted"/>
<dbReference type="AlphaFoldDB" id="A2G757"/>
<reference evidence="3" key="1">
    <citation type="submission" date="2006-10" db="EMBL/GenBank/DDBJ databases">
        <authorList>
            <person name="Amadeo P."/>
            <person name="Zhao Q."/>
            <person name="Wortman J."/>
            <person name="Fraser-Liggett C."/>
            <person name="Carlton J."/>
        </authorList>
    </citation>
    <scope>NUCLEOTIDE SEQUENCE</scope>
    <source>
        <strain evidence="3">G3</strain>
    </source>
</reference>
<feature type="region of interest" description="Disordered" evidence="2">
    <location>
        <begin position="937"/>
        <end position="978"/>
    </location>
</feature>
<keyword evidence="4" id="KW-1185">Reference proteome</keyword>
<accession>A2G757</accession>
<dbReference type="VEuPathDB" id="TrichDB:TVAGG3_0973640"/>
<dbReference type="Proteomes" id="UP000001542">
    <property type="component" value="Unassembled WGS sequence"/>
</dbReference>
<dbReference type="STRING" id="5722.A2G757"/>
<dbReference type="FunCoup" id="A2G757">
    <property type="interactions" value="304"/>
</dbReference>
<dbReference type="EMBL" id="DS114529">
    <property type="protein sequence ID" value="EAX87013.1"/>
    <property type="molecule type" value="Genomic_DNA"/>
</dbReference>
<feature type="coiled-coil region" evidence="1">
    <location>
        <begin position="674"/>
        <end position="757"/>
    </location>
</feature>
<sequence length="978" mass="114499">MYAERAEAFTHNSCKKVAQLVKVVTIMAEQARDSQMSLVRYTNHYEEAIHKLSDDYIDRLNEMGSQLSKYRKSVIDKMCRHFGNKYKDSKGDYTASVKNVAAQFSDIVANFKKLRKDCVKFETDVTISANEVTKSADDFFSDVKKQKSKRIMHNLLKTNPEMNEKLQQIQDSINESATKFRKMQEEQDIAMTLLNAQIKRVSPKELRKRFPEFQNYKKQLTELHKSVTELNKAYTSLKSASSAYTTKSKPIYKKIINEALTSETRRNSSKDEYIRKMNKEQKEHAKVIASLNKQNKQLNKTRAEELNAISKQIEAIRNQIEESYHQNEEQTKKKNEIDENLRQNQNDKNQAEQTLLKSKNLRNEHSIQLSLTKTEEIKKSMDNDINIIMKSRVEAKNAFHNNIINDLQVFAGYLSSEQHRFKDLLTNFDNSLKESFSSVDKLAEISIKTYNAEIENLMSLIKSIKAQNNKIQDQNIQENEAKVKDLIKTYDDRQKTKYDNYKQQLDHHIIIRNKKIDETKQGFSHDLEEKQTQLNAEFSNQLQQNSEQFEKEITNDKEVENHNFEILKYQTQLKNQEASVQYSKDTLEKTINNLDHEINQADKSLRAFQRSIKTQTSEIIEQFEMQITVDQVKLKDAIENISKLYSKEENQQGCDIIEAIRRVQQTKNRTDDLILKRTREYEEIKAKYEKAKIEIQNKISQLKSGAIEKEKIRQIAEQQVRAEVSIEDRIADSEEQIQKLKKEIENEKSKGEKQKSLILHTIETDKKMFEDCKKEIEDSISKIPDHLQPEKEIMIEKVNNKKNEITKNFNNEMTKLKQRKEFLENQQKEVIESNQVSISKLVKQNDDDSAKQQNEHNKIFTNMKSNFMKISDQFDKKVIELTSHYVEKLAESMDKMKRDVEDRDIYEAKAQSSQLSRDIEQEFNSFYGFLSNARKPVVEPKSPIQKNESERNISTGAPRRAATAHSTRPRSNRSRIPA</sequence>
<dbReference type="InParanoid" id="A2G757"/>
<feature type="coiled-coil region" evidence="1">
    <location>
        <begin position="447"/>
        <end position="481"/>
    </location>
</feature>
<evidence type="ECO:0000256" key="2">
    <source>
        <dbReference type="SAM" id="MobiDB-lite"/>
    </source>
</evidence>
<dbReference type="RefSeq" id="XP_001299943.1">
    <property type="nucleotide sequence ID" value="XM_001299942.1"/>
</dbReference>